<protein>
    <recommendedName>
        <fullName evidence="3">Carboxylic ester hydrolase</fullName>
        <ecNumber evidence="3">3.1.1.-</ecNumber>
    </recommendedName>
</protein>
<comment type="similarity">
    <text evidence="1 3">Belongs to the type-B carboxylesterase/lipase family.</text>
</comment>
<evidence type="ECO:0000313" key="6">
    <source>
        <dbReference type="Proteomes" id="UP000037737"/>
    </source>
</evidence>
<organism evidence="5 6">
    <name type="scientific">Microbacterium aurantiacum</name>
    <dbReference type="NCBI Taxonomy" id="162393"/>
    <lineage>
        <taxon>Bacteria</taxon>
        <taxon>Bacillati</taxon>
        <taxon>Actinomycetota</taxon>
        <taxon>Actinomycetes</taxon>
        <taxon>Micrococcales</taxon>
        <taxon>Microbacteriaceae</taxon>
        <taxon>Microbacterium</taxon>
    </lineage>
</organism>
<name>A0A0M9VM10_9MICO</name>
<dbReference type="PATRIC" id="fig|84292.3.peg.834"/>
<reference evidence="5" key="1">
    <citation type="submission" date="2015-04" db="EMBL/GenBank/DDBJ databases">
        <title>Complete genome sequence of Microbacterium chocolatum SIT 101, a bacterium enantioselectively hydrolyzing mesomeric diesters.</title>
        <authorList>
            <person name="Li X."/>
            <person name="Xu Y."/>
        </authorList>
    </citation>
    <scope>NUCLEOTIDE SEQUENCE [LARGE SCALE GENOMIC DNA]</scope>
    <source>
        <strain evidence="5">SIT 101</strain>
    </source>
</reference>
<dbReference type="Proteomes" id="UP000037737">
    <property type="component" value="Unassembled WGS sequence"/>
</dbReference>
<feature type="domain" description="Carboxylesterase type B" evidence="4">
    <location>
        <begin position="5"/>
        <end position="488"/>
    </location>
</feature>
<evidence type="ECO:0000313" key="5">
    <source>
        <dbReference type="EMBL" id="KOS11715.1"/>
    </source>
</evidence>
<dbReference type="InterPro" id="IPR019826">
    <property type="entry name" value="Carboxylesterase_B_AS"/>
</dbReference>
<dbReference type="SUPFAM" id="SSF53474">
    <property type="entry name" value="alpha/beta-Hydrolases"/>
    <property type="match status" value="1"/>
</dbReference>
<dbReference type="AlphaFoldDB" id="A0A0M9VM10"/>
<dbReference type="PROSITE" id="PS00941">
    <property type="entry name" value="CARBOXYLESTERASE_B_2"/>
    <property type="match status" value="1"/>
</dbReference>
<keyword evidence="2 3" id="KW-0378">Hydrolase</keyword>
<evidence type="ECO:0000259" key="4">
    <source>
        <dbReference type="Pfam" id="PF00135"/>
    </source>
</evidence>
<dbReference type="PANTHER" id="PTHR11559">
    <property type="entry name" value="CARBOXYLESTERASE"/>
    <property type="match status" value="1"/>
</dbReference>
<dbReference type="InterPro" id="IPR050309">
    <property type="entry name" value="Type-B_Carboxylest/Lipase"/>
</dbReference>
<proteinExistence type="inferred from homology"/>
<dbReference type="InterPro" id="IPR019819">
    <property type="entry name" value="Carboxylesterase_B_CS"/>
</dbReference>
<dbReference type="KEGG" id="mcw:A8L33_02190"/>
<dbReference type="GO" id="GO:0016787">
    <property type="term" value="F:hydrolase activity"/>
    <property type="evidence" value="ECO:0007669"/>
    <property type="project" value="UniProtKB-KW"/>
</dbReference>
<dbReference type="EMBL" id="LAVO01000003">
    <property type="protein sequence ID" value="KOS11715.1"/>
    <property type="molecule type" value="Genomic_DNA"/>
</dbReference>
<keyword evidence="6" id="KW-1185">Reference proteome</keyword>
<dbReference type="Gene3D" id="3.40.50.1820">
    <property type="entry name" value="alpha/beta hydrolase"/>
    <property type="match status" value="1"/>
</dbReference>
<dbReference type="InterPro" id="IPR029058">
    <property type="entry name" value="AB_hydrolase_fold"/>
</dbReference>
<evidence type="ECO:0000256" key="2">
    <source>
        <dbReference type="ARBA" id="ARBA00022801"/>
    </source>
</evidence>
<dbReference type="InterPro" id="IPR002018">
    <property type="entry name" value="CarbesteraseB"/>
</dbReference>
<evidence type="ECO:0000256" key="1">
    <source>
        <dbReference type="ARBA" id="ARBA00005964"/>
    </source>
</evidence>
<dbReference type="ESTHER" id="9mico-a0a0m9vm10">
    <property type="family name" value="Carb_B_Bacteria"/>
</dbReference>
<dbReference type="OrthoDB" id="3199405at2"/>
<dbReference type="SMR" id="A0A0M9VM10"/>
<sequence>MPDDIANAPAGRFRGETLPSGARVWRGIRYAEPPTGDARWRDPRPAAPADDVIDAVRFGAAAPQNTNPAIDLGPDAVFAEDCLFLNVWSPADADPAGLPVMVWVHGGAYTFGSGSQPLYDGEALAARGTVVVTINYRIGALGFLDLSAKSTDAHPFDGNLALKDVLCALEWVRENIASFGGDPERVTVFGESAGAGLVTTLLAVPRAEGLFSRAIAESSPVSSVYGAARAASVTDLFLELVGESDPAALRDVAVDRIVQAGTRVFAEIPARHPGTIAFGPVIDGDLLPEAPDAVLAAGRGLPVPLLIGTNHDESSLFRMMKSPLLPIHEDDIDRMMADLAAERPDVPIPPKQQILEAYEGVRHREIGLGIARDIGFRMPTLWAVEGHARRAPVWLYRFDHATPMLHALRIGATHATELPYVWGTFGRRAHDLTFRLGGRRAAEAISDRMQQRWVSFAAGEEPNTDDAPAWPAFDAEERATLVIDTHDRVVPDLDGALRAGWGKTPLAFP</sequence>
<dbReference type="Pfam" id="PF00135">
    <property type="entry name" value="COesterase"/>
    <property type="match status" value="1"/>
</dbReference>
<dbReference type="PROSITE" id="PS00122">
    <property type="entry name" value="CARBOXYLESTERASE_B_1"/>
    <property type="match status" value="1"/>
</dbReference>
<evidence type="ECO:0000256" key="3">
    <source>
        <dbReference type="RuleBase" id="RU361235"/>
    </source>
</evidence>
<accession>A0A0M9VM10</accession>
<dbReference type="EC" id="3.1.1.-" evidence="3"/>
<comment type="caution">
    <text evidence="5">The sequence shown here is derived from an EMBL/GenBank/DDBJ whole genome shotgun (WGS) entry which is preliminary data.</text>
</comment>
<gene>
    <name evidence="5" type="ORF">XI38_04015</name>
</gene>